<keyword evidence="1" id="KW-1133">Transmembrane helix</keyword>
<accession>A0A066ZQ93</accession>
<keyword evidence="1" id="KW-0472">Membrane</keyword>
<sequence>MYQLKKYLQSYIYPLTLSIFLPFFVLWVSYFIFEVMIYIGKIFEFTWMSNTKSFWTSVLPVALSGVSATAISYLVGNKVLEPTNINSKSVKQLFNKTAASIQLNYFFLFIALLSLKIISFKSNIFATYLLTYLASSWFITFAYFGAQLHFKKKPTKKLAVLFFVSTLTLLFSLDFYIPNSTNFYDWRVVAIHLIYLFVTTMAIYYLDQLLRFNKETRLQNSLVILWLMTLLIIAAYVSSLANFSEAKNYLTVIFIVFAPIILGLFLNIILVLTQDEIEQKAYKPLSLLRTSQLLTNFSIPRRILDLLIITPFEVLTCLLIHLPIMLLEIIFMPDTALKPQMLFRLTKRKSLELKKTSLLDSRLV</sequence>
<feature type="transmembrane region" description="Helical" evidence="1">
    <location>
        <begin position="158"/>
        <end position="177"/>
    </location>
</feature>
<evidence type="ECO:0000313" key="2">
    <source>
        <dbReference type="EMBL" id="KDN95657.1"/>
    </source>
</evidence>
<organism evidence="2 3">
    <name type="scientific">Hydrogenovibrio marinus</name>
    <dbReference type="NCBI Taxonomy" id="28885"/>
    <lineage>
        <taxon>Bacteria</taxon>
        <taxon>Pseudomonadati</taxon>
        <taxon>Pseudomonadota</taxon>
        <taxon>Gammaproteobacteria</taxon>
        <taxon>Thiotrichales</taxon>
        <taxon>Piscirickettsiaceae</taxon>
        <taxon>Hydrogenovibrio</taxon>
    </lineage>
</organism>
<reference evidence="2 3" key="1">
    <citation type="submission" date="2014-04" db="EMBL/GenBank/DDBJ databases">
        <title>Draft genome sequence of Hydrogenovibrio marinus MH-110, a model organism for aerobic H2 metabolism.</title>
        <authorList>
            <person name="Cha H.J."/>
            <person name="Jo B.H."/>
            <person name="Hwang B.H."/>
        </authorList>
    </citation>
    <scope>NUCLEOTIDE SEQUENCE [LARGE SCALE GENOMIC DNA]</scope>
    <source>
        <strain evidence="2 3">MH-110</strain>
    </source>
</reference>
<evidence type="ECO:0000313" key="3">
    <source>
        <dbReference type="Proteomes" id="UP000027341"/>
    </source>
</evidence>
<dbReference type="AlphaFoldDB" id="A0A066ZQ93"/>
<keyword evidence="3" id="KW-1185">Reference proteome</keyword>
<evidence type="ECO:0000256" key="1">
    <source>
        <dbReference type="SAM" id="Phobius"/>
    </source>
</evidence>
<feature type="transmembrane region" description="Helical" evidence="1">
    <location>
        <begin position="249"/>
        <end position="273"/>
    </location>
</feature>
<keyword evidence="1" id="KW-0812">Transmembrane</keyword>
<feature type="non-terminal residue" evidence="2">
    <location>
        <position position="364"/>
    </location>
</feature>
<feature type="transmembrane region" description="Helical" evidence="1">
    <location>
        <begin position="12"/>
        <end position="33"/>
    </location>
</feature>
<feature type="transmembrane region" description="Helical" evidence="1">
    <location>
        <begin position="124"/>
        <end position="146"/>
    </location>
</feature>
<name>A0A066ZQ93_HYDMR</name>
<dbReference type="Proteomes" id="UP000027341">
    <property type="component" value="Unassembled WGS sequence"/>
</dbReference>
<protein>
    <submittedName>
        <fullName evidence="2">Uncharacterized protein</fullName>
    </submittedName>
</protein>
<gene>
    <name evidence="2" type="ORF">EI16_04985</name>
</gene>
<feature type="transmembrane region" description="Helical" evidence="1">
    <location>
        <begin position="189"/>
        <end position="206"/>
    </location>
</feature>
<dbReference type="EMBL" id="JMIU01000001">
    <property type="protein sequence ID" value="KDN95657.1"/>
    <property type="molecule type" value="Genomic_DNA"/>
</dbReference>
<dbReference type="STRING" id="28885.EI16_04985"/>
<feature type="transmembrane region" description="Helical" evidence="1">
    <location>
        <begin position="306"/>
        <end position="332"/>
    </location>
</feature>
<proteinExistence type="predicted"/>
<feature type="transmembrane region" description="Helical" evidence="1">
    <location>
        <begin position="53"/>
        <end position="76"/>
    </location>
</feature>
<feature type="transmembrane region" description="Helical" evidence="1">
    <location>
        <begin position="218"/>
        <end position="237"/>
    </location>
</feature>
<feature type="transmembrane region" description="Helical" evidence="1">
    <location>
        <begin position="97"/>
        <end position="118"/>
    </location>
</feature>
<comment type="caution">
    <text evidence="2">The sequence shown here is derived from an EMBL/GenBank/DDBJ whole genome shotgun (WGS) entry which is preliminary data.</text>
</comment>